<name>A0A177BX20_9PLEO</name>
<dbReference type="EMBL" id="KV441561">
    <property type="protein sequence ID" value="OAF99854.1"/>
    <property type="molecule type" value="Genomic_DNA"/>
</dbReference>
<reference evidence="3 4" key="1">
    <citation type="submission" date="2016-05" db="EMBL/GenBank/DDBJ databases">
        <title>Comparative analysis of secretome profiles of manganese(II)-oxidizing ascomycete fungi.</title>
        <authorList>
            <consortium name="DOE Joint Genome Institute"/>
            <person name="Zeiner C.A."/>
            <person name="Purvine S.O."/>
            <person name="Zink E.M."/>
            <person name="Wu S."/>
            <person name="Pasa-Tolic L."/>
            <person name="Chaput D.L."/>
            <person name="Haridas S."/>
            <person name="Grigoriev I.V."/>
            <person name="Santelli C.M."/>
            <person name="Hansel C.M."/>
        </authorList>
    </citation>
    <scope>NUCLEOTIDE SEQUENCE [LARGE SCALE GENOMIC DNA]</scope>
    <source>
        <strain evidence="3 4">AP3s5-JAC2a</strain>
    </source>
</reference>
<dbReference type="AlphaFoldDB" id="A0A177BX20"/>
<evidence type="ECO:0000313" key="4">
    <source>
        <dbReference type="Proteomes" id="UP000077069"/>
    </source>
</evidence>
<evidence type="ECO:0000313" key="3">
    <source>
        <dbReference type="EMBL" id="OAF99854.1"/>
    </source>
</evidence>
<feature type="region of interest" description="Disordered" evidence="2">
    <location>
        <begin position="19"/>
        <end position="45"/>
    </location>
</feature>
<organism evidence="3 4">
    <name type="scientific">Paraphaeosphaeria sporulosa</name>
    <dbReference type="NCBI Taxonomy" id="1460663"/>
    <lineage>
        <taxon>Eukaryota</taxon>
        <taxon>Fungi</taxon>
        <taxon>Dikarya</taxon>
        <taxon>Ascomycota</taxon>
        <taxon>Pezizomycotina</taxon>
        <taxon>Dothideomycetes</taxon>
        <taxon>Pleosporomycetidae</taxon>
        <taxon>Pleosporales</taxon>
        <taxon>Massarineae</taxon>
        <taxon>Didymosphaeriaceae</taxon>
        <taxon>Paraphaeosphaeria</taxon>
    </lineage>
</organism>
<accession>A0A177BX20</accession>
<proteinExistence type="predicted"/>
<feature type="coiled-coil region" evidence="1">
    <location>
        <begin position="56"/>
        <end position="86"/>
    </location>
</feature>
<keyword evidence="1" id="KW-0175">Coiled coil</keyword>
<keyword evidence="4" id="KW-1185">Reference proteome</keyword>
<protein>
    <submittedName>
        <fullName evidence="3">Uncharacterized protein</fullName>
    </submittedName>
</protein>
<sequence length="133" mass="14397">MTPSTIASSNIVQILEGLPRMSSETPGLEALGPPKPGTRAPPSSPVLRYTAGAKPVARLAQMVEELEMLIANDEQMRLDKDRLQAELEVLGDMEGIPHAELQAEKSNSEREEGARQGQDNCPKLHISGKRDAT</sequence>
<evidence type="ECO:0000256" key="1">
    <source>
        <dbReference type="SAM" id="Coils"/>
    </source>
</evidence>
<dbReference type="OrthoDB" id="1922977at2759"/>
<dbReference type="RefSeq" id="XP_018030220.1">
    <property type="nucleotide sequence ID" value="XM_018183762.1"/>
</dbReference>
<dbReference type="GeneID" id="28767248"/>
<dbReference type="Proteomes" id="UP000077069">
    <property type="component" value="Unassembled WGS sequence"/>
</dbReference>
<gene>
    <name evidence="3" type="ORF">CC84DRAFT_1232466</name>
</gene>
<evidence type="ECO:0000256" key="2">
    <source>
        <dbReference type="SAM" id="MobiDB-lite"/>
    </source>
</evidence>
<dbReference type="InParanoid" id="A0A177BX20"/>
<feature type="region of interest" description="Disordered" evidence="2">
    <location>
        <begin position="101"/>
        <end position="133"/>
    </location>
</feature>
<feature type="compositionally biased region" description="Basic and acidic residues" evidence="2">
    <location>
        <begin position="101"/>
        <end position="114"/>
    </location>
</feature>